<dbReference type="InterPro" id="IPR016112">
    <property type="entry name" value="VP_dsDNA_II"/>
</dbReference>
<dbReference type="GO" id="GO:0005198">
    <property type="term" value="F:structural molecule activity"/>
    <property type="evidence" value="ECO:0007669"/>
    <property type="project" value="InterPro"/>
</dbReference>
<accession>A0A6C0F2Q2</accession>
<dbReference type="Pfam" id="PF04451">
    <property type="entry name" value="Capsid_NCLDV"/>
    <property type="match status" value="1"/>
</dbReference>
<dbReference type="EMBL" id="MN739023">
    <property type="protein sequence ID" value="QHT35564.1"/>
    <property type="molecule type" value="Genomic_DNA"/>
</dbReference>
<evidence type="ECO:0000259" key="2">
    <source>
        <dbReference type="Pfam" id="PF16903"/>
    </source>
</evidence>
<dbReference type="InterPro" id="IPR007542">
    <property type="entry name" value="MCP_C"/>
</dbReference>
<protein>
    <recommendedName>
        <fullName evidence="4">Major capsid protein N-terminal domain-containing protein</fullName>
    </recommendedName>
</protein>
<name>A0A6C0F2Q2_9ZZZZ</name>
<evidence type="ECO:0008006" key="4">
    <source>
        <dbReference type="Google" id="ProtNLM"/>
    </source>
</evidence>
<proteinExistence type="predicted"/>
<sequence length="531" mass="59170">MGGGLLQLVSYGAQDIYISGSPQITFWKVLYKRHTNFAMESIEVTFNGQADFNKRVTAVINRNADLMYRTYLQVVLPAVDFASVTQLNRFRWLNFIGHRLVKTVELEIGGQRIDRQYGDWMQIWTQLSQDVGTVEALNDMIGNTHDLVLMKDRRGFALDASCAGSELTNSCAPRAGTPARTLYIPLQFWFCRNPGLAIPLIALQYHEVRINIEFEQWINCCYYELTTAATAPVSIQSLTAASLYIDYIYLDTEERRRFAQQTHEYLIEQLQFTGAESITSSSNKIQLNFNHPVKELVWVVQRDSFVDCTPNQGFIVEVNGCQPFNYTDDFSTEGIVMDVLGRGALIGAGLTPGVPTIGGEGPSGPYFIQGLGTQVGPSLSGASWLDTNLGQGGNDQALVFEDTTNYLLAKVILSSGVKCEGKNPVEVAKLQLNGQDRFTEREGRYFSRVQPYQHHTRTPAQGINVYSFALKPEEHQPSGTCNFSRIDKATLQLTVSVNTVRSGRTAQVRVYAVNYNVLRVMSGMGGLAYSN</sequence>
<dbReference type="SUPFAM" id="SSF49749">
    <property type="entry name" value="Group II dsDNA viruses VP"/>
    <property type="match status" value="3"/>
</dbReference>
<dbReference type="Gene3D" id="2.70.9.20">
    <property type="entry name" value="Major capsid protein Vp54"/>
    <property type="match status" value="2"/>
</dbReference>
<evidence type="ECO:0000313" key="3">
    <source>
        <dbReference type="EMBL" id="QHT35564.1"/>
    </source>
</evidence>
<dbReference type="InterPro" id="IPR038519">
    <property type="entry name" value="MCP_C_sf"/>
</dbReference>
<feature type="domain" description="Major capsid protein C-terminal" evidence="1">
    <location>
        <begin position="254"/>
        <end position="526"/>
    </location>
</feature>
<organism evidence="3">
    <name type="scientific">viral metagenome</name>
    <dbReference type="NCBI Taxonomy" id="1070528"/>
    <lineage>
        <taxon>unclassified sequences</taxon>
        <taxon>metagenomes</taxon>
        <taxon>organismal metagenomes</taxon>
    </lineage>
</organism>
<dbReference type="Gene3D" id="2.70.9.10">
    <property type="entry name" value="Adenovirus Type 2 Hexon, domain 4"/>
    <property type="match status" value="1"/>
</dbReference>
<dbReference type="Pfam" id="PF16903">
    <property type="entry name" value="Capsid_N"/>
    <property type="match status" value="1"/>
</dbReference>
<dbReference type="AlphaFoldDB" id="A0A6C0F2Q2"/>
<dbReference type="InterPro" id="IPR031654">
    <property type="entry name" value="Capsid_N"/>
</dbReference>
<evidence type="ECO:0000259" key="1">
    <source>
        <dbReference type="Pfam" id="PF04451"/>
    </source>
</evidence>
<reference evidence="3" key="1">
    <citation type="journal article" date="2020" name="Nature">
        <title>Giant virus diversity and host interactions through global metagenomics.</title>
        <authorList>
            <person name="Schulz F."/>
            <person name="Roux S."/>
            <person name="Paez-Espino D."/>
            <person name="Jungbluth S."/>
            <person name="Walsh D.A."/>
            <person name="Denef V.J."/>
            <person name="McMahon K.D."/>
            <person name="Konstantinidis K.T."/>
            <person name="Eloe-Fadrosh E.A."/>
            <person name="Kyrpides N.C."/>
            <person name="Woyke T."/>
        </authorList>
    </citation>
    <scope>NUCLEOTIDE SEQUENCE</scope>
    <source>
        <strain evidence="3">GVMAG-M-3300009180-45</strain>
    </source>
</reference>
<feature type="domain" description="Major capsid protein N-terminal" evidence="2">
    <location>
        <begin position="25"/>
        <end position="251"/>
    </location>
</feature>